<proteinExistence type="predicted"/>
<feature type="chain" id="PRO_5045694647" evidence="1">
    <location>
        <begin position="20"/>
        <end position="193"/>
    </location>
</feature>
<dbReference type="EMBL" id="JBHUOZ010000003">
    <property type="protein sequence ID" value="MFD2921010.1"/>
    <property type="molecule type" value="Genomic_DNA"/>
</dbReference>
<dbReference type="Proteomes" id="UP001597511">
    <property type="component" value="Unassembled WGS sequence"/>
</dbReference>
<reference evidence="4" key="1">
    <citation type="journal article" date="2019" name="Int. J. Syst. Evol. Microbiol.">
        <title>The Global Catalogue of Microorganisms (GCM) 10K type strain sequencing project: providing services to taxonomists for standard genome sequencing and annotation.</title>
        <authorList>
            <consortium name="The Broad Institute Genomics Platform"/>
            <consortium name="The Broad Institute Genome Sequencing Center for Infectious Disease"/>
            <person name="Wu L."/>
            <person name="Ma J."/>
        </authorList>
    </citation>
    <scope>NUCLEOTIDE SEQUENCE [LARGE SCALE GENOMIC DNA]</scope>
    <source>
        <strain evidence="4">KCTC 23299</strain>
    </source>
</reference>
<evidence type="ECO:0000313" key="4">
    <source>
        <dbReference type="Proteomes" id="UP001597511"/>
    </source>
</evidence>
<evidence type="ECO:0000313" key="3">
    <source>
        <dbReference type="EMBL" id="MFD2921010.1"/>
    </source>
</evidence>
<gene>
    <name evidence="3" type="ORF">ACFS6H_14895</name>
</gene>
<feature type="domain" description="Outer membrane protein beta-barrel" evidence="2">
    <location>
        <begin position="20"/>
        <end position="163"/>
    </location>
</feature>
<feature type="signal peptide" evidence="1">
    <location>
        <begin position="1"/>
        <end position="19"/>
    </location>
</feature>
<dbReference type="SUPFAM" id="SSF56925">
    <property type="entry name" value="OMPA-like"/>
    <property type="match status" value="1"/>
</dbReference>
<name>A0ABW6A954_9BACT</name>
<dbReference type="InterPro" id="IPR025665">
    <property type="entry name" value="Beta-barrel_OMP_2"/>
</dbReference>
<sequence>MKKALLIALFAFCLKSATAQVSLGLKGGANITNFTGGDFKDLDKKALVGFHAGAFLNFRLGAISLQPELLVSTGGAKFKDINNNDSSFRLTYVTLPVMVKVRTPGGFYIEGGPQVGMKVGENVSGTEVGDLAKNLDLALGLGIGYQANGGFGIGARYLAGMSKVGDNTTELRDPDFKNSTIQVGISFLILGKR</sequence>
<dbReference type="Pfam" id="PF13568">
    <property type="entry name" value="OMP_b-brl_2"/>
    <property type="match status" value="1"/>
</dbReference>
<comment type="caution">
    <text evidence="3">The sequence shown here is derived from an EMBL/GenBank/DDBJ whole genome shotgun (WGS) entry which is preliminary data.</text>
</comment>
<keyword evidence="1" id="KW-0732">Signal</keyword>
<evidence type="ECO:0000256" key="1">
    <source>
        <dbReference type="SAM" id="SignalP"/>
    </source>
</evidence>
<accession>A0ABW6A954</accession>
<keyword evidence="4" id="KW-1185">Reference proteome</keyword>
<dbReference type="RefSeq" id="WP_386100480.1">
    <property type="nucleotide sequence ID" value="NZ_JBHUOZ010000003.1"/>
</dbReference>
<evidence type="ECO:0000259" key="2">
    <source>
        <dbReference type="Pfam" id="PF13568"/>
    </source>
</evidence>
<protein>
    <submittedName>
        <fullName evidence="3">Porin family protein</fullName>
    </submittedName>
</protein>
<organism evidence="3 4">
    <name type="scientific">Terrimonas rubra</name>
    <dbReference type="NCBI Taxonomy" id="1035890"/>
    <lineage>
        <taxon>Bacteria</taxon>
        <taxon>Pseudomonadati</taxon>
        <taxon>Bacteroidota</taxon>
        <taxon>Chitinophagia</taxon>
        <taxon>Chitinophagales</taxon>
        <taxon>Chitinophagaceae</taxon>
        <taxon>Terrimonas</taxon>
    </lineage>
</organism>
<dbReference type="InterPro" id="IPR011250">
    <property type="entry name" value="OMP/PagP_B-barrel"/>
</dbReference>